<reference evidence="3" key="1">
    <citation type="journal article" date="2019" name="Int. J. Syst. Evol. Microbiol.">
        <title>The Global Catalogue of Microorganisms (GCM) 10K type strain sequencing project: providing services to taxonomists for standard genome sequencing and annotation.</title>
        <authorList>
            <consortium name="The Broad Institute Genomics Platform"/>
            <consortium name="The Broad Institute Genome Sequencing Center for Infectious Disease"/>
            <person name="Wu L."/>
            <person name="Ma J."/>
        </authorList>
    </citation>
    <scope>NUCLEOTIDE SEQUENCE [LARGE SCALE GENOMIC DNA]</scope>
    <source>
        <strain evidence="3">CCUG 55585</strain>
    </source>
</reference>
<gene>
    <name evidence="2" type="ORF">ACFQ0E_18490</name>
</gene>
<evidence type="ECO:0000313" key="3">
    <source>
        <dbReference type="Proteomes" id="UP001597110"/>
    </source>
</evidence>
<name>A0ABW2YGL7_9GAMM</name>
<proteinExistence type="predicted"/>
<sequence length="71" mass="7879">MIDQFLNAWQFNVWLGLASLGAGLVVVAPCLLVPSWRRRILRSDVDIEGVDLIALTVLIVAIGCYNYFSGR</sequence>
<evidence type="ECO:0000313" key="2">
    <source>
        <dbReference type="EMBL" id="MFD0727585.1"/>
    </source>
</evidence>
<keyword evidence="1" id="KW-0472">Membrane</keyword>
<feature type="transmembrane region" description="Helical" evidence="1">
    <location>
        <begin position="12"/>
        <end position="33"/>
    </location>
</feature>
<feature type="transmembrane region" description="Helical" evidence="1">
    <location>
        <begin position="45"/>
        <end position="68"/>
    </location>
</feature>
<keyword evidence="3" id="KW-1185">Reference proteome</keyword>
<keyword evidence="1" id="KW-1133">Transmembrane helix</keyword>
<organism evidence="2 3">
    <name type="scientific">Lysobacter brunescens</name>
    <dbReference type="NCBI Taxonomy" id="262323"/>
    <lineage>
        <taxon>Bacteria</taxon>
        <taxon>Pseudomonadati</taxon>
        <taxon>Pseudomonadota</taxon>
        <taxon>Gammaproteobacteria</taxon>
        <taxon>Lysobacterales</taxon>
        <taxon>Lysobacteraceae</taxon>
        <taxon>Lysobacter</taxon>
    </lineage>
</organism>
<dbReference type="EMBL" id="JBHTIF010000006">
    <property type="protein sequence ID" value="MFD0727585.1"/>
    <property type="molecule type" value="Genomic_DNA"/>
</dbReference>
<accession>A0ABW2YGL7</accession>
<keyword evidence="1" id="KW-0812">Transmembrane</keyword>
<dbReference type="RefSeq" id="WP_386826385.1">
    <property type="nucleotide sequence ID" value="NZ_JBHTIF010000006.1"/>
</dbReference>
<evidence type="ECO:0000256" key="1">
    <source>
        <dbReference type="SAM" id="Phobius"/>
    </source>
</evidence>
<comment type="caution">
    <text evidence="2">The sequence shown here is derived from an EMBL/GenBank/DDBJ whole genome shotgun (WGS) entry which is preliminary data.</text>
</comment>
<protein>
    <submittedName>
        <fullName evidence="2">Uncharacterized protein</fullName>
    </submittedName>
</protein>
<dbReference type="Proteomes" id="UP001597110">
    <property type="component" value="Unassembled WGS sequence"/>
</dbReference>